<evidence type="ECO:0000259" key="2">
    <source>
        <dbReference type="Pfam" id="PF06439"/>
    </source>
</evidence>
<dbReference type="Pfam" id="PF06439">
    <property type="entry name" value="3keto-disac_hyd"/>
    <property type="match status" value="1"/>
</dbReference>
<dbReference type="AlphaFoldDB" id="A0A512M9S1"/>
<evidence type="ECO:0000313" key="3">
    <source>
        <dbReference type="EMBL" id="GEP43484.1"/>
    </source>
</evidence>
<reference evidence="3 4" key="1">
    <citation type="submission" date="2019-07" db="EMBL/GenBank/DDBJ databases">
        <title>Whole genome shotgun sequence of Brevifollis gellanilyticus NBRC 108608.</title>
        <authorList>
            <person name="Hosoyama A."/>
            <person name="Uohara A."/>
            <person name="Ohji S."/>
            <person name="Ichikawa N."/>
        </authorList>
    </citation>
    <scope>NUCLEOTIDE SEQUENCE [LARGE SCALE GENOMIC DNA]</scope>
    <source>
        <strain evidence="3 4">NBRC 108608</strain>
    </source>
</reference>
<comment type="caution">
    <text evidence="3">The sequence shown here is derived from an EMBL/GenBank/DDBJ whole genome shotgun (WGS) entry which is preliminary data.</text>
</comment>
<dbReference type="Gene3D" id="2.60.120.560">
    <property type="entry name" value="Exo-inulinase, domain 1"/>
    <property type="match status" value="1"/>
</dbReference>
<dbReference type="OrthoDB" id="190957at2"/>
<proteinExistence type="predicted"/>
<name>A0A512M9S1_9BACT</name>
<feature type="chain" id="PRO_5022026390" description="3-keto-alpha-glucoside-1,2-lyase/3-keto-2-hydroxy-glucal hydratase domain-containing protein" evidence="1">
    <location>
        <begin position="28"/>
        <end position="212"/>
    </location>
</feature>
<evidence type="ECO:0000256" key="1">
    <source>
        <dbReference type="SAM" id="SignalP"/>
    </source>
</evidence>
<dbReference type="EMBL" id="BKAG01000018">
    <property type="protein sequence ID" value="GEP43484.1"/>
    <property type="molecule type" value="Genomic_DNA"/>
</dbReference>
<sequence length="212" mass="23449">MKPASRTSVLSVLAVLATVFFAPAGFAADRDKDFKPLFNGKDLTGWQIVHPDKSRWKVTPDKLLVNPWSKRQPSSDLISEKKFKNFTLRFDYLINEGGNSGVYLRGRHEIQLLDDDGPQDRSIISNGAIYNQVAPSVFASRPGGAWQTIEATIIGNQITVILNGKKIHDRVVCTKPTGQALDSNINAPGPILLQGRLGDVKFRDILIKELPE</sequence>
<gene>
    <name evidence="3" type="ORF">BGE01nite_27750</name>
</gene>
<organism evidence="3 4">
    <name type="scientific">Brevifollis gellanilyticus</name>
    <dbReference type="NCBI Taxonomy" id="748831"/>
    <lineage>
        <taxon>Bacteria</taxon>
        <taxon>Pseudomonadati</taxon>
        <taxon>Verrucomicrobiota</taxon>
        <taxon>Verrucomicrobiia</taxon>
        <taxon>Verrucomicrobiales</taxon>
        <taxon>Verrucomicrobiaceae</taxon>
    </lineage>
</organism>
<accession>A0A512M9S1</accession>
<keyword evidence="4" id="KW-1185">Reference proteome</keyword>
<feature type="signal peptide" evidence="1">
    <location>
        <begin position="1"/>
        <end position="27"/>
    </location>
</feature>
<dbReference type="Proteomes" id="UP000321577">
    <property type="component" value="Unassembled WGS sequence"/>
</dbReference>
<dbReference type="InterPro" id="IPR010496">
    <property type="entry name" value="AL/BT2_dom"/>
</dbReference>
<dbReference type="RefSeq" id="WP_146851062.1">
    <property type="nucleotide sequence ID" value="NZ_BKAG01000018.1"/>
</dbReference>
<dbReference type="GO" id="GO:0016787">
    <property type="term" value="F:hydrolase activity"/>
    <property type="evidence" value="ECO:0007669"/>
    <property type="project" value="InterPro"/>
</dbReference>
<feature type="domain" description="3-keto-alpha-glucoside-1,2-lyase/3-keto-2-hydroxy-glucal hydratase" evidence="2">
    <location>
        <begin position="33"/>
        <end position="208"/>
    </location>
</feature>
<evidence type="ECO:0000313" key="4">
    <source>
        <dbReference type="Proteomes" id="UP000321577"/>
    </source>
</evidence>
<keyword evidence="1" id="KW-0732">Signal</keyword>
<protein>
    <recommendedName>
        <fullName evidence="2">3-keto-alpha-glucoside-1,2-lyase/3-keto-2-hydroxy-glucal hydratase domain-containing protein</fullName>
    </recommendedName>
</protein>